<feature type="transmembrane region" description="Helical" evidence="2">
    <location>
        <begin position="90"/>
        <end position="111"/>
    </location>
</feature>
<dbReference type="EMBL" id="BMMP01000015">
    <property type="protein sequence ID" value="GGO54659.1"/>
    <property type="molecule type" value="Genomic_DNA"/>
</dbReference>
<feature type="region of interest" description="Disordered" evidence="1">
    <location>
        <begin position="1"/>
        <end position="56"/>
    </location>
</feature>
<proteinExistence type="predicted"/>
<evidence type="ECO:0000313" key="4">
    <source>
        <dbReference type="Proteomes" id="UP000631535"/>
    </source>
</evidence>
<keyword evidence="4" id="KW-1185">Reference proteome</keyword>
<feature type="compositionally biased region" description="Basic and acidic residues" evidence="1">
    <location>
        <begin position="42"/>
        <end position="56"/>
    </location>
</feature>
<keyword evidence="2" id="KW-1133">Transmembrane helix</keyword>
<evidence type="ECO:0000256" key="1">
    <source>
        <dbReference type="SAM" id="MobiDB-lite"/>
    </source>
</evidence>
<feature type="compositionally biased region" description="Basic and acidic residues" evidence="1">
    <location>
        <begin position="13"/>
        <end position="24"/>
    </location>
</feature>
<organism evidence="3 4">
    <name type="scientific">Streptomyces daqingensis</name>
    <dbReference type="NCBI Taxonomy" id="1472640"/>
    <lineage>
        <taxon>Bacteria</taxon>
        <taxon>Bacillati</taxon>
        <taxon>Actinomycetota</taxon>
        <taxon>Actinomycetes</taxon>
        <taxon>Kitasatosporales</taxon>
        <taxon>Streptomycetaceae</taxon>
        <taxon>Streptomyces</taxon>
    </lineage>
</organism>
<feature type="transmembrane region" description="Helical" evidence="2">
    <location>
        <begin position="126"/>
        <end position="147"/>
    </location>
</feature>
<evidence type="ECO:0000256" key="2">
    <source>
        <dbReference type="SAM" id="Phobius"/>
    </source>
</evidence>
<evidence type="ECO:0000313" key="3">
    <source>
        <dbReference type="EMBL" id="GGO54659.1"/>
    </source>
</evidence>
<keyword evidence="2" id="KW-0812">Transmembrane</keyword>
<dbReference type="Proteomes" id="UP000631535">
    <property type="component" value="Unassembled WGS sequence"/>
</dbReference>
<reference evidence="4" key="1">
    <citation type="journal article" date="2019" name="Int. J. Syst. Evol. Microbiol.">
        <title>The Global Catalogue of Microorganisms (GCM) 10K type strain sequencing project: providing services to taxonomists for standard genome sequencing and annotation.</title>
        <authorList>
            <consortium name="The Broad Institute Genomics Platform"/>
            <consortium name="The Broad Institute Genome Sequencing Center for Infectious Disease"/>
            <person name="Wu L."/>
            <person name="Ma J."/>
        </authorList>
    </citation>
    <scope>NUCLEOTIDE SEQUENCE [LARGE SCALE GENOMIC DNA]</scope>
    <source>
        <strain evidence="4">CGMCC 4.7178</strain>
    </source>
</reference>
<name>A0ABQ2MMS1_9ACTN</name>
<dbReference type="RefSeq" id="WP_189038934.1">
    <property type="nucleotide sequence ID" value="NZ_BMMP01000015.1"/>
</dbReference>
<protein>
    <submittedName>
        <fullName evidence="3">Uncharacterized protein</fullName>
    </submittedName>
</protein>
<sequence>MDARATSPAGGEGRPRTPGEEPRATGEQPRSAGGGPDGSGEAPRREPGQGPRQEPDGNKRYLRILFAVYAALLTIAFCVAVWAQRVEHDFAAAVTALGAVFLLVPTVEVAAKRDERHDTTQHRLEFLKALTTAVLVAGLVWFTLAALPEDVTRSTELKGGQGLRPGGTAQLTVDAKPRGHDELSVTLAARDETAGATSCLPGSRLEFGGEDLARPVTVRLAGEVTAVLPLDAAGPGVDVDVTLLADDGCQLTLTGKQARYK</sequence>
<keyword evidence="2" id="KW-0472">Membrane</keyword>
<comment type="caution">
    <text evidence="3">The sequence shown here is derived from an EMBL/GenBank/DDBJ whole genome shotgun (WGS) entry which is preliminary data.</text>
</comment>
<feature type="region of interest" description="Disordered" evidence="1">
    <location>
        <begin position="156"/>
        <end position="175"/>
    </location>
</feature>
<feature type="transmembrane region" description="Helical" evidence="2">
    <location>
        <begin position="61"/>
        <end position="84"/>
    </location>
</feature>
<gene>
    <name evidence="3" type="ORF">GCM10012287_44120</name>
</gene>
<accession>A0ABQ2MMS1</accession>